<protein>
    <recommendedName>
        <fullName evidence="4">Large ribosomal subunit protein uL13</fullName>
    </recommendedName>
</protein>
<sequence>MERITHKIDATGRIAGRLASEIAVLLQGKNKPSYNPSVDCGDRVEVSNVQKIRFSGNKINSKIYYRHTRYPGGIRTKKLSDLIKDNPAEVLRKIIYNMLPKNKLRSKMLKRLIIS</sequence>
<dbReference type="GO" id="GO:0003735">
    <property type="term" value="F:structural constituent of ribosome"/>
    <property type="evidence" value="ECO:0007669"/>
    <property type="project" value="InterPro"/>
</dbReference>
<dbReference type="GO" id="GO:0017148">
    <property type="term" value="P:negative regulation of translation"/>
    <property type="evidence" value="ECO:0007669"/>
    <property type="project" value="TreeGrafter"/>
</dbReference>
<reference evidence="5 6" key="1">
    <citation type="submission" date="2017-09" db="EMBL/GenBank/DDBJ databases">
        <title>Depth-based differentiation of microbial function through sediment-hosted aquifers and enrichment of novel symbionts in the deep terrestrial subsurface.</title>
        <authorList>
            <person name="Probst A.J."/>
            <person name="Ladd B."/>
            <person name="Jarett J.K."/>
            <person name="Geller-Mcgrath D.E."/>
            <person name="Sieber C.M."/>
            <person name="Emerson J.B."/>
            <person name="Anantharaman K."/>
            <person name="Thomas B.C."/>
            <person name="Malmstrom R."/>
            <person name="Stieglmeier M."/>
            <person name="Klingl A."/>
            <person name="Woyke T."/>
            <person name="Ryan C.M."/>
            <person name="Banfield J.F."/>
        </authorList>
    </citation>
    <scope>NUCLEOTIDE SEQUENCE [LARGE SCALE GENOMIC DNA]</scope>
    <source>
        <strain evidence="5">CG11_big_fil_rev_8_21_14_0_20_36_20</strain>
    </source>
</reference>
<dbReference type="NCBIfam" id="TIGR01066">
    <property type="entry name" value="rplM_bact"/>
    <property type="match status" value="1"/>
</dbReference>
<dbReference type="GO" id="GO:0005840">
    <property type="term" value="C:ribosome"/>
    <property type="evidence" value="ECO:0007669"/>
    <property type="project" value="UniProtKB-KW"/>
</dbReference>
<dbReference type="PIRSF" id="PIRSF002181">
    <property type="entry name" value="Ribosomal_L13"/>
    <property type="match status" value="1"/>
</dbReference>
<dbReference type="HAMAP" id="MF_01366">
    <property type="entry name" value="Ribosomal_uL13"/>
    <property type="match status" value="1"/>
</dbReference>
<proteinExistence type="inferred from homology"/>
<dbReference type="Pfam" id="PF00572">
    <property type="entry name" value="Ribosomal_L13"/>
    <property type="match status" value="1"/>
</dbReference>
<comment type="subunit">
    <text evidence="4">Part of the 50S ribosomal subunit.</text>
</comment>
<name>A0A2H0NBZ4_9BACT</name>
<comment type="caution">
    <text evidence="5">The sequence shown here is derived from an EMBL/GenBank/DDBJ whole genome shotgun (WGS) entry which is preliminary data.</text>
</comment>
<dbReference type="CDD" id="cd00392">
    <property type="entry name" value="Ribosomal_L13"/>
    <property type="match status" value="1"/>
</dbReference>
<dbReference type="InterPro" id="IPR005823">
    <property type="entry name" value="Ribosomal_uL13_bac-type"/>
</dbReference>
<organism evidence="5 6">
    <name type="scientific">Candidatus Komeilibacteria bacterium CG11_big_fil_rev_8_21_14_0_20_36_20</name>
    <dbReference type="NCBI Taxonomy" id="1974477"/>
    <lineage>
        <taxon>Bacteria</taxon>
        <taxon>Candidatus Komeiliibacteriota</taxon>
    </lineage>
</organism>
<evidence type="ECO:0000256" key="1">
    <source>
        <dbReference type="ARBA" id="ARBA00006227"/>
    </source>
</evidence>
<dbReference type="AlphaFoldDB" id="A0A2H0NBZ4"/>
<dbReference type="Proteomes" id="UP000230564">
    <property type="component" value="Unassembled WGS sequence"/>
</dbReference>
<dbReference type="GO" id="GO:0003729">
    <property type="term" value="F:mRNA binding"/>
    <property type="evidence" value="ECO:0007669"/>
    <property type="project" value="TreeGrafter"/>
</dbReference>
<dbReference type="PANTHER" id="PTHR11545">
    <property type="entry name" value="RIBOSOMAL PROTEIN L13"/>
    <property type="match status" value="1"/>
</dbReference>
<keyword evidence="2 4" id="KW-0689">Ribosomal protein</keyword>
<gene>
    <name evidence="4 5" type="primary">rplM</name>
    <name evidence="5" type="ORF">COV55_03995</name>
</gene>
<dbReference type="InterPro" id="IPR036899">
    <property type="entry name" value="Ribosomal_uL13_sf"/>
</dbReference>
<keyword evidence="3 4" id="KW-0687">Ribonucleoprotein</keyword>
<dbReference type="EMBL" id="PCWQ01000013">
    <property type="protein sequence ID" value="PIR06419.1"/>
    <property type="molecule type" value="Genomic_DNA"/>
</dbReference>
<evidence type="ECO:0000256" key="2">
    <source>
        <dbReference type="ARBA" id="ARBA00022980"/>
    </source>
</evidence>
<dbReference type="GO" id="GO:0006412">
    <property type="term" value="P:translation"/>
    <property type="evidence" value="ECO:0007669"/>
    <property type="project" value="UniProtKB-UniRule"/>
</dbReference>
<dbReference type="Gene3D" id="3.90.1180.10">
    <property type="entry name" value="Ribosomal protein L13"/>
    <property type="match status" value="1"/>
</dbReference>
<dbReference type="InterPro" id="IPR005822">
    <property type="entry name" value="Ribosomal_uL13"/>
</dbReference>
<dbReference type="PANTHER" id="PTHR11545:SF2">
    <property type="entry name" value="LARGE RIBOSOMAL SUBUNIT PROTEIN UL13M"/>
    <property type="match status" value="1"/>
</dbReference>
<evidence type="ECO:0000256" key="3">
    <source>
        <dbReference type="ARBA" id="ARBA00023274"/>
    </source>
</evidence>
<dbReference type="GO" id="GO:1990904">
    <property type="term" value="C:ribonucleoprotein complex"/>
    <property type="evidence" value="ECO:0007669"/>
    <property type="project" value="UniProtKB-KW"/>
</dbReference>
<dbReference type="SUPFAM" id="SSF52161">
    <property type="entry name" value="Ribosomal protein L13"/>
    <property type="match status" value="1"/>
</dbReference>
<comment type="function">
    <text evidence="4">This protein is one of the early assembly proteins of the 50S ribosomal subunit, although it is not seen to bind rRNA by itself. It is important during the early stages of 50S assembly.</text>
</comment>
<comment type="similarity">
    <text evidence="1 4">Belongs to the universal ribosomal protein uL13 family.</text>
</comment>
<evidence type="ECO:0000256" key="4">
    <source>
        <dbReference type="HAMAP-Rule" id="MF_01366"/>
    </source>
</evidence>
<accession>A0A2H0NBZ4</accession>
<evidence type="ECO:0000313" key="5">
    <source>
        <dbReference type="EMBL" id="PIR06419.1"/>
    </source>
</evidence>
<evidence type="ECO:0000313" key="6">
    <source>
        <dbReference type="Proteomes" id="UP000230564"/>
    </source>
</evidence>